<proteinExistence type="predicted"/>
<keyword evidence="1" id="KW-0732">Signal</keyword>
<evidence type="ECO:0000256" key="1">
    <source>
        <dbReference type="SAM" id="SignalP"/>
    </source>
</evidence>
<dbReference type="Proteomes" id="UP000652681">
    <property type="component" value="Unassembled WGS sequence"/>
</dbReference>
<protein>
    <submittedName>
        <fullName evidence="2">Uncharacterized protein</fullName>
    </submittedName>
</protein>
<dbReference type="RefSeq" id="WP_163492129.1">
    <property type="nucleotide sequence ID" value="NZ_JACVEL010000010.1"/>
</dbReference>
<name>A0A8J6U2P4_9FLAO</name>
<keyword evidence="3" id="KW-1185">Reference proteome</keyword>
<evidence type="ECO:0000313" key="2">
    <source>
        <dbReference type="EMBL" id="MBC9813450.1"/>
    </source>
</evidence>
<evidence type="ECO:0000313" key="3">
    <source>
        <dbReference type="Proteomes" id="UP000652681"/>
    </source>
</evidence>
<gene>
    <name evidence="2" type="ORF">H9Y05_13310</name>
</gene>
<organism evidence="2 3">
    <name type="scientific">Taishania pollutisoli</name>
    <dbReference type="NCBI Taxonomy" id="2766479"/>
    <lineage>
        <taxon>Bacteria</taxon>
        <taxon>Pseudomonadati</taxon>
        <taxon>Bacteroidota</taxon>
        <taxon>Flavobacteriia</taxon>
        <taxon>Flavobacteriales</taxon>
        <taxon>Crocinitomicaceae</taxon>
        <taxon>Taishania</taxon>
    </lineage>
</organism>
<feature type="signal peptide" evidence="1">
    <location>
        <begin position="1"/>
        <end position="30"/>
    </location>
</feature>
<reference evidence="2" key="1">
    <citation type="submission" date="2020-09" db="EMBL/GenBank/DDBJ databases">
        <title>Taishania pollutisoli gen. nov., sp. nov., Isolated from Tetrabromobisphenol A-Contaminated Soil.</title>
        <authorList>
            <person name="Chen Q."/>
        </authorList>
    </citation>
    <scope>NUCLEOTIDE SEQUENCE</scope>
    <source>
        <strain evidence="2">CZZ-1</strain>
    </source>
</reference>
<sequence>MKTIKLNSLWIGITFFLLGTFCTFSQEAGAADQHPGASVTLSVKKNGLSDYSFTPLTDYNEGNVRQHVSRLEQITGSTIKYEYSAGRIKFTVNPEKVKGNDLDNLIRGFVVLHGYSGYQLN</sequence>
<dbReference type="AlphaFoldDB" id="A0A8J6U2P4"/>
<accession>A0A8J6U2P4</accession>
<feature type="chain" id="PRO_5035255788" evidence="1">
    <location>
        <begin position="31"/>
        <end position="121"/>
    </location>
</feature>
<dbReference type="EMBL" id="JACVEL010000010">
    <property type="protein sequence ID" value="MBC9813450.1"/>
    <property type="molecule type" value="Genomic_DNA"/>
</dbReference>
<comment type="caution">
    <text evidence="2">The sequence shown here is derived from an EMBL/GenBank/DDBJ whole genome shotgun (WGS) entry which is preliminary data.</text>
</comment>